<evidence type="ECO:0000256" key="5">
    <source>
        <dbReference type="ARBA" id="ARBA00022832"/>
    </source>
</evidence>
<organism evidence="14 15">
    <name type="scientific">Phoenix dactylifera</name>
    <name type="common">Date palm</name>
    <dbReference type="NCBI Taxonomy" id="42345"/>
    <lineage>
        <taxon>Eukaryota</taxon>
        <taxon>Viridiplantae</taxon>
        <taxon>Streptophyta</taxon>
        <taxon>Embryophyta</taxon>
        <taxon>Tracheophyta</taxon>
        <taxon>Spermatophyta</taxon>
        <taxon>Magnoliopsida</taxon>
        <taxon>Liliopsida</taxon>
        <taxon>Arecaceae</taxon>
        <taxon>Coryphoideae</taxon>
        <taxon>Phoeniceae</taxon>
        <taxon>Phoenix</taxon>
    </lineage>
</organism>
<dbReference type="SUPFAM" id="SSF53901">
    <property type="entry name" value="Thiolase-like"/>
    <property type="match status" value="2"/>
</dbReference>
<evidence type="ECO:0000256" key="2">
    <source>
        <dbReference type="ARBA" id="ARBA00004872"/>
    </source>
</evidence>
<proteinExistence type="inferred from homology"/>
<dbReference type="GO" id="GO:0006635">
    <property type="term" value="P:fatty acid beta-oxidation"/>
    <property type="evidence" value="ECO:0007669"/>
    <property type="project" value="TreeGrafter"/>
</dbReference>
<evidence type="ECO:0000256" key="8">
    <source>
        <dbReference type="ARBA" id="ARBA00023140"/>
    </source>
</evidence>
<dbReference type="FunFam" id="3.40.47.10:FF:000032">
    <property type="entry name" value="Peroxisomal 3-ketoacyl-CoA thiolase"/>
    <property type="match status" value="1"/>
</dbReference>
<evidence type="ECO:0000256" key="3">
    <source>
        <dbReference type="ARBA" id="ARBA00010982"/>
    </source>
</evidence>
<name>A0A8B7CJH7_PHODC</name>
<evidence type="ECO:0000259" key="12">
    <source>
        <dbReference type="Pfam" id="PF00108"/>
    </source>
</evidence>
<comment type="similarity">
    <text evidence="3 11">Belongs to the thiolase-like superfamily. Thiolase family.</text>
</comment>
<dbReference type="InterPro" id="IPR020616">
    <property type="entry name" value="Thiolase_N"/>
</dbReference>
<dbReference type="KEGG" id="pda:103714894"/>
<keyword evidence="8" id="KW-0576">Peroxisome</keyword>
<reference evidence="15" key="2">
    <citation type="submission" date="2025-08" db="UniProtKB">
        <authorList>
            <consortium name="RefSeq"/>
        </authorList>
    </citation>
    <scope>IDENTIFICATION</scope>
    <source>
        <tissue evidence="15">Young leaves</tissue>
    </source>
</reference>
<dbReference type="AlphaFoldDB" id="A0A8B7CJH7"/>
<keyword evidence="6" id="KW-0809">Transit peptide</keyword>
<dbReference type="InterPro" id="IPR020617">
    <property type="entry name" value="Thiolase_C"/>
</dbReference>
<dbReference type="InterPro" id="IPR020613">
    <property type="entry name" value="Thiolase_CS"/>
</dbReference>
<reference evidence="14" key="1">
    <citation type="journal article" date="2019" name="Nat. Commun.">
        <title>Genome-wide association mapping of date palm fruit traits.</title>
        <authorList>
            <person name="Hazzouri K.M."/>
            <person name="Gros-Balthazard M."/>
            <person name="Flowers J.M."/>
            <person name="Copetti D."/>
            <person name="Lemansour A."/>
            <person name="Lebrun M."/>
            <person name="Masmoudi K."/>
            <person name="Ferrand S."/>
            <person name="Dhar M.I."/>
            <person name="Fresquez Z.A."/>
            <person name="Rosas U."/>
            <person name="Zhang J."/>
            <person name="Talag J."/>
            <person name="Lee S."/>
            <person name="Kudrna D."/>
            <person name="Powell R.F."/>
            <person name="Leitch I.J."/>
            <person name="Krueger R.R."/>
            <person name="Wing R.A."/>
            <person name="Amiri K.M.A."/>
            <person name="Purugganan M.D."/>
        </authorList>
    </citation>
    <scope>NUCLEOTIDE SEQUENCE [LARGE SCALE GENOMIC DNA]</scope>
    <source>
        <strain evidence="14">cv. Khalas</strain>
    </source>
</reference>
<dbReference type="GO" id="GO:0003988">
    <property type="term" value="F:acetyl-CoA C-acyltransferase activity"/>
    <property type="evidence" value="ECO:0007669"/>
    <property type="project" value="UniProtKB-EC"/>
</dbReference>
<dbReference type="InterPro" id="IPR016039">
    <property type="entry name" value="Thiolase-like"/>
</dbReference>
<sequence length="461" mass="48608">MEKAINRQRVLLQHLQPSSPSPNESPMLSASICAAGDSAAYQRSSCFGDDVVVVAAYRTPICKSKRGGFKDTYPEDLLATILKGLLDKTKLNPNEVGDIVVGTVLAPGSQRATECRMAAFYAGFPENVPVRTVNRQCSSGLQAVADVAASIKAGFYDIGIGAGLESMTANSVSWEGSINPKVNTLQQAQACLLPMGITSENVAHRYGVTRQEQDQAAVESHRRAAAATASGKFRDEIIPVTTKIVDPKTGKEKQVTISMDDGFRPDSSLSSLAKLKPVFQKDGSTTAGNSSQVSDGAAAVLLMRRDVAIKKGFPIFGVFRSFAAVGVDPAVMGIGPAVAIPAAVKSAGLQIEDIDLFELNEAFASQFVYCCKKLELDPAKVNVNGGAIALGHPLGATGARCVATLLNEMKRKGKDCRFGVVTMCIGSGMGAAAVFERGDGVDELCNARKIQSQNLLSKDAL</sequence>
<accession>A0A8B7CJH7</accession>
<feature type="domain" description="Thiolase N-terminal" evidence="12">
    <location>
        <begin position="51"/>
        <end position="306"/>
    </location>
</feature>
<evidence type="ECO:0000313" key="15">
    <source>
        <dbReference type="RefSeq" id="XP_008800565.2"/>
    </source>
</evidence>
<dbReference type="OrthoDB" id="5404651at2759"/>
<evidence type="ECO:0000259" key="13">
    <source>
        <dbReference type="Pfam" id="PF02803"/>
    </source>
</evidence>
<dbReference type="GO" id="GO:0005777">
    <property type="term" value="C:peroxisome"/>
    <property type="evidence" value="ECO:0007669"/>
    <property type="project" value="UniProtKB-SubCell"/>
</dbReference>
<dbReference type="RefSeq" id="XP_008800565.2">
    <property type="nucleotide sequence ID" value="XM_008802343.3"/>
</dbReference>
<evidence type="ECO:0000256" key="4">
    <source>
        <dbReference type="ARBA" id="ARBA00022679"/>
    </source>
</evidence>
<dbReference type="Pfam" id="PF00108">
    <property type="entry name" value="Thiolase_N"/>
    <property type="match status" value="1"/>
</dbReference>
<dbReference type="PROSITE" id="PS00098">
    <property type="entry name" value="THIOLASE_1"/>
    <property type="match status" value="1"/>
</dbReference>
<dbReference type="InterPro" id="IPR050215">
    <property type="entry name" value="Thiolase-like_sf_Thiolase"/>
</dbReference>
<dbReference type="InterPro" id="IPR020610">
    <property type="entry name" value="Thiolase_AS"/>
</dbReference>
<keyword evidence="14" id="KW-1185">Reference proteome</keyword>
<protein>
    <recommendedName>
        <fullName evidence="10">acetyl-CoA C-acyltransferase</fullName>
        <ecNumber evidence="10">2.3.1.16</ecNumber>
    </recommendedName>
</protein>
<dbReference type="PANTHER" id="PTHR43853">
    <property type="entry name" value="3-KETOACYL-COA THIOLASE, PEROXISOMAL"/>
    <property type="match status" value="1"/>
</dbReference>
<dbReference type="InterPro" id="IPR020615">
    <property type="entry name" value="Thiolase_acyl_enz_int_AS"/>
</dbReference>
<dbReference type="Pfam" id="PF02803">
    <property type="entry name" value="Thiolase_C"/>
    <property type="match status" value="1"/>
</dbReference>
<keyword evidence="5" id="KW-0276">Fatty acid metabolism</keyword>
<dbReference type="CDD" id="cd00751">
    <property type="entry name" value="thiolase"/>
    <property type="match status" value="1"/>
</dbReference>
<evidence type="ECO:0000256" key="9">
    <source>
        <dbReference type="ARBA" id="ARBA00023315"/>
    </source>
</evidence>
<evidence type="ECO:0000256" key="7">
    <source>
        <dbReference type="ARBA" id="ARBA00023098"/>
    </source>
</evidence>
<dbReference type="PROSITE" id="PS00737">
    <property type="entry name" value="THIOLASE_2"/>
    <property type="match status" value="1"/>
</dbReference>
<dbReference type="InterPro" id="IPR002155">
    <property type="entry name" value="Thiolase"/>
</dbReference>
<keyword evidence="7" id="KW-0443">Lipid metabolism</keyword>
<evidence type="ECO:0000256" key="11">
    <source>
        <dbReference type="RuleBase" id="RU003557"/>
    </source>
</evidence>
<evidence type="ECO:0000256" key="1">
    <source>
        <dbReference type="ARBA" id="ARBA00004275"/>
    </source>
</evidence>
<dbReference type="PANTHER" id="PTHR43853:SF8">
    <property type="entry name" value="3-KETOACYL-COA THIOLASE, PEROXISOMAL"/>
    <property type="match status" value="1"/>
</dbReference>
<dbReference type="PROSITE" id="PS00099">
    <property type="entry name" value="THIOLASE_3"/>
    <property type="match status" value="1"/>
</dbReference>
<keyword evidence="4 11" id="KW-0808">Transferase</keyword>
<dbReference type="Proteomes" id="UP000228380">
    <property type="component" value="Chromosome 17"/>
</dbReference>
<keyword evidence="9 11" id="KW-0012">Acyltransferase</keyword>
<gene>
    <name evidence="15" type="primary">LOC103714894</name>
</gene>
<evidence type="ECO:0000313" key="14">
    <source>
        <dbReference type="Proteomes" id="UP000228380"/>
    </source>
</evidence>
<evidence type="ECO:0000256" key="10">
    <source>
        <dbReference type="ARBA" id="ARBA00024073"/>
    </source>
</evidence>
<evidence type="ECO:0000256" key="6">
    <source>
        <dbReference type="ARBA" id="ARBA00022946"/>
    </source>
</evidence>
<comment type="pathway">
    <text evidence="2">Lipid metabolism; fatty acid metabolism.</text>
</comment>
<dbReference type="NCBIfam" id="TIGR01930">
    <property type="entry name" value="AcCoA-C-Actrans"/>
    <property type="match status" value="1"/>
</dbReference>
<dbReference type="EC" id="2.3.1.16" evidence="10"/>
<dbReference type="Gene3D" id="3.40.47.10">
    <property type="match status" value="1"/>
</dbReference>
<comment type="subcellular location">
    <subcellularLocation>
        <location evidence="1">Peroxisome</location>
    </subcellularLocation>
</comment>
<dbReference type="GeneID" id="103714894"/>
<dbReference type="GO" id="GO:0010124">
    <property type="term" value="P:phenylacetate catabolic process"/>
    <property type="evidence" value="ECO:0007669"/>
    <property type="project" value="TreeGrafter"/>
</dbReference>
<feature type="domain" description="Thiolase C-terminal" evidence="13">
    <location>
        <begin position="316"/>
        <end position="437"/>
    </location>
</feature>